<feature type="region of interest" description="Disordered" evidence="10">
    <location>
        <begin position="586"/>
        <end position="619"/>
    </location>
</feature>
<protein>
    <recommendedName>
        <fullName evidence="3">Centrosomal protein of 162 kDa</fullName>
    </recommendedName>
</protein>
<evidence type="ECO:0000313" key="12">
    <source>
        <dbReference type="Proteomes" id="UP001164746"/>
    </source>
</evidence>
<feature type="region of interest" description="Disordered" evidence="10">
    <location>
        <begin position="31"/>
        <end position="202"/>
    </location>
</feature>
<evidence type="ECO:0000313" key="11">
    <source>
        <dbReference type="EMBL" id="WAR06759.1"/>
    </source>
</evidence>
<dbReference type="Proteomes" id="UP001164746">
    <property type="component" value="Chromosome 6"/>
</dbReference>
<gene>
    <name evidence="11" type="ORF">MAR_016717</name>
</gene>
<feature type="coiled-coil region" evidence="9">
    <location>
        <begin position="870"/>
        <end position="897"/>
    </location>
</feature>
<proteinExistence type="inferred from homology"/>
<reference evidence="11" key="1">
    <citation type="submission" date="2022-11" db="EMBL/GenBank/DDBJ databases">
        <title>Centuries of genome instability and evolution in soft-shell clam transmissible cancer (bioRxiv).</title>
        <authorList>
            <person name="Hart S.F.M."/>
            <person name="Yonemitsu M.A."/>
            <person name="Giersch R.M."/>
            <person name="Beal B.F."/>
            <person name="Arriagada G."/>
            <person name="Davis B.W."/>
            <person name="Ostrander E.A."/>
            <person name="Goff S.P."/>
            <person name="Metzger M.J."/>
        </authorList>
    </citation>
    <scope>NUCLEOTIDE SEQUENCE</scope>
    <source>
        <strain evidence="11">MELC-2E11</strain>
        <tissue evidence="11">Siphon/mantle</tissue>
    </source>
</reference>
<dbReference type="PANTHER" id="PTHR34031:SF1">
    <property type="entry name" value="CENTROSOMAL PROTEIN OF 162 KDA"/>
    <property type="match status" value="1"/>
</dbReference>
<keyword evidence="12" id="KW-1185">Reference proteome</keyword>
<feature type="compositionally biased region" description="Low complexity" evidence="10">
    <location>
        <begin position="161"/>
        <end position="170"/>
    </location>
</feature>
<evidence type="ECO:0000256" key="8">
    <source>
        <dbReference type="ARBA" id="ARBA00023212"/>
    </source>
</evidence>
<feature type="region of interest" description="Disordered" evidence="10">
    <location>
        <begin position="328"/>
        <end position="535"/>
    </location>
</feature>
<evidence type="ECO:0000256" key="5">
    <source>
        <dbReference type="ARBA" id="ARBA00022701"/>
    </source>
</evidence>
<sequence>MSRKKKGAYSRDFDDQFEAFLKESLSSEDSINSAHINKYLAPPKKEARPWWDVEDEDNNTSKSKSFLKKSTDKKKGSDAKASPKLKPRKDIKSKVKPEISLSKDSLDDISEKSEEDHHHHNNHGQGDRPRDLENNADGTVDYGRLNQELSATAQTLSPEGAARNAATLAALKDIEDEEEETERPHTQLQSEKEHSEQKPSMLSKVSLMDSLESTMNTTTSPKVGRSTLREATLDETDSQGSRFPAYNSGPDTLKVDTGLIGTNTSQEIEDFRKALERVGASATLGNDSQLELSFHSGGKGTEDLVKKLLKSNSAKQRNLTEIMKELEDFESKSGADRSLSPKSPRGSLERQRNVAMEIEEARGGGENSYSSQRGDSSYRGGFDTSHTEDTEMYQPVIEVSVTERGRGKKKVGKDEKKRSGKGKSPKDGRKKGLGSTLDRSRSSSPMKIDYSETLKWKHKAVKSSGYGQPFSPPKPPRDKNRDREKELLGYSRSHGTQEGYKDTSASPAQSPAKVGRAGPSDVEGKKTKKGLSQKLWSPAEIAKNKIIGSQSSRQVKLGTMAATQLDASVESFAKYIKDHFAGMPAPQVKYSEDEPSVSASFKEKEQPEEDKDQVIASLKGELESQARSYERQLEGQKLEYEQQLAELRQENFVLKAKISGEGDGVVKRRVLAGEPLEGLDKDQLEGLQKEVKEQETLIAGYQQENKRLYNEMKNLRQQSKQLEDQMFQENQKLLTEAANLRTQLEKKEAEYQNKGLITGPAAQQRLAAGNTGEAVAHLEGELGQARQTCDALSREMGVLQHSRTELEKHVEKLVLEREQLQKTIEQNKTLKSEEAMALERQYQGEVEKLKGKLKWYAENQELLDKGARKVKAREDEIHRLKMRLEELQTEVKEMEAILKRRNPNSLQSLMMTAAAAGDTNNQANQRTAYTEVLESRVSKLEKELEGKDTETNTLLRGVEQKYHSVKVQYEERIKELEIQLSIYQGQADHVHPHTHSVALERELESVRERYKQQIRDLQTEVDRLIAEASKAKKSDGKRGKLGARGGNKGDDAAEFTSLPSASELQGKTYDAKVFQDTHISEVIQENDNLKMKVERVQLEVSQCRVDIQRAVAEGEAALRRTQEAYEERLEQQRDSHQQEVKRLLAQNALEHSTSRMAELQSKVDTQEVMIKHLREQQARLEVEAEAASMLRIKQTRLEETLKSLHRDLKEAKKSHTPEMRHFESLQEKIVQIETKHAQREKELQDIILNSRQAASIETEREVDKWRDIVETKNNEIQRFRVELDSILEVLRVLQKQGVVIPVTSTAVS</sequence>
<accession>A0ABY7ECB0</accession>
<feature type="coiled-coil region" evidence="9">
    <location>
        <begin position="619"/>
        <end position="657"/>
    </location>
</feature>
<dbReference type="PANTHER" id="PTHR34031">
    <property type="entry name" value="CENTROSOMAL PROTEIN OF 162 KDA"/>
    <property type="match status" value="1"/>
</dbReference>
<evidence type="ECO:0000256" key="3">
    <source>
        <dbReference type="ARBA" id="ARBA00021406"/>
    </source>
</evidence>
<evidence type="ECO:0000256" key="9">
    <source>
        <dbReference type="SAM" id="Coils"/>
    </source>
</evidence>
<keyword evidence="4" id="KW-0963">Cytoplasm</keyword>
<keyword evidence="8" id="KW-0206">Cytoskeleton</keyword>
<organism evidence="11 12">
    <name type="scientific">Mya arenaria</name>
    <name type="common">Soft-shell clam</name>
    <dbReference type="NCBI Taxonomy" id="6604"/>
    <lineage>
        <taxon>Eukaryota</taxon>
        <taxon>Metazoa</taxon>
        <taxon>Spiralia</taxon>
        <taxon>Lophotrochozoa</taxon>
        <taxon>Mollusca</taxon>
        <taxon>Bivalvia</taxon>
        <taxon>Autobranchia</taxon>
        <taxon>Heteroconchia</taxon>
        <taxon>Euheterodonta</taxon>
        <taxon>Imparidentia</taxon>
        <taxon>Neoheterodontei</taxon>
        <taxon>Myida</taxon>
        <taxon>Myoidea</taxon>
        <taxon>Myidae</taxon>
        <taxon>Mya</taxon>
    </lineage>
</organism>
<evidence type="ECO:0000256" key="10">
    <source>
        <dbReference type="SAM" id="MobiDB-lite"/>
    </source>
</evidence>
<evidence type="ECO:0000256" key="2">
    <source>
        <dbReference type="ARBA" id="ARBA00009485"/>
    </source>
</evidence>
<feature type="compositionally biased region" description="Basic and acidic residues" evidence="10">
    <location>
        <begin position="88"/>
        <end position="97"/>
    </location>
</feature>
<comment type="similarity">
    <text evidence="2">Belongs to the CEP162 family.</text>
</comment>
<evidence type="ECO:0000256" key="4">
    <source>
        <dbReference type="ARBA" id="ARBA00022490"/>
    </source>
</evidence>
<comment type="subcellular location">
    <subcellularLocation>
        <location evidence="1">Cytoplasm</location>
        <location evidence="1">Cytoskeleton</location>
        <location evidence="1">Microtubule organizing center</location>
        <location evidence="1">Centrosome</location>
        <location evidence="1">Centriole</location>
    </subcellularLocation>
</comment>
<evidence type="ECO:0000256" key="6">
    <source>
        <dbReference type="ARBA" id="ARBA00022794"/>
    </source>
</evidence>
<feature type="region of interest" description="Disordered" evidence="10">
    <location>
        <begin position="1032"/>
        <end position="1053"/>
    </location>
</feature>
<feature type="compositionally biased region" description="Basic and acidic residues" evidence="10">
    <location>
        <begin position="69"/>
        <end position="78"/>
    </location>
</feature>
<keyword evidence="6" id="KW-0970">Cilium biogenesis/degradation</keyword>
<dbReference type="InterPro" id="IPR038774">
    <property type="entry name" value="CEP162-like"/>
</dbReference>
<feature type="compositionally biased region" description="Basic and acidic residues" evidence="10">
    <location>
        <begin position="104"/>
        <end position="118"/>
    </location>
</feature>
<keyword evidence="7 9" id="KW-0175">Coiled coil</keyword>
<feature type="region of interest" description="Disordered" evidence="10">
    <location>
        <begin position="214"/>
        <end position="254"/>
    </location>
</feature>
<name>A0ABY7ECB0_MYAAR</name>
<dbReference type="EMBL" id="CP111017">
    <property type="protein sequence ID" value="WAR06759.1"/>
    <property type="molecule type" value="Genomic_DNA"/>
</dbReference>
<feature type="compositionally biased region" description="Basic and acidic residues" evidence="10">
    <location>
        <begin position="475"/>
        <end position="487"/>
    </location>
</feature>
<feature type="coiled-coil region" evidence="9">
    <location>
        <begin position="684"/>
        <end position="833"/>
    </location>
</feature>
<evidence type="ECO:0000256" key="1">
    <source>
        <dbReference type="ARBA" id="ARBA00004114"/>
    </source>
</evidence>
<feature type="compositionally biased region" description="Basic residues" evidence="10">
    <location>
        <begin position="418"/>
        <end position="432"/>
    </location>
</feature>
<keyword evidence="5" id="KW-0493">Microtubule</keyword>
<feature type="coiled-coil region" evidence="9">
    <location>
        <begin position="1079"/>
        <end position="1242"/>
    </location>
</feature>
<feature type="compositionally biased region" description="Basic and acidic residues" evidence="10">
    <location>
        <begin position="182"/>
        <end position="197"/>
    </location>
</feature>
<evidence type="ECO:0000256" key="7">
    <source>
        <dbReference type="ARBA" id="ARBA00023054"/>
    </source>
</evidence>
<feature type="compositionally biased region" description="Polar residues" evidence="10">
    <location>
        <begin position="147"/>
        <end position="157"/>
    </location>
</feature>